<feature type="region of interest" description="Disordered" evidence="1">
    <location>
        <begin position="1"/>
        <end position="39"/>
    </location>
</feature>
<sequence>MITLFSSDSFAARAKTGRRTPREEQSLAKYQRKRSVSGELTYKQDRNVVVGYVSGRSSPSPTAKRADHVAFGRMSSAREAARSRAAGPTEAKRESGEKFGRRLVSPATKRLVELRQSGGQQRRVLPPTAAAKVKVSRPLNPTEDGEKGLCILAEEGEKMLCMESDAGATVAGAAGFEGDVKESLENPLVK</sequence>
<reference evidence="2 3" key="1">
    <citation type="submission" date="2023-10" db="EMBL/GenBank/DDBJ databases">
        <title>Chromosome-scale genome assembly provides insights into flower coloration mechanisms of Canna indica.</title>
        <authorList>
            <person name="Li C."/>
        </authorList>
    </citation>
    <scope>NUCLEOTIDE SEQUENCE [LARGE SCALE GENOMIC DNA]</scope>
    <source>
        <tissue evidence="2">Flower</tissue>
    </source>
</reference>
<accession>A0AAQ3JRE4</accession>
<feature type="compositionally biased region" description="Low complexity" evidence="1">
    <location>
        <begin position="75"/>
        <end position="86"/>
    </location>
</feature>
<organism evidence="2 3">
    <name type="scientific">Canna indica</name>
    <name type="common">Indian-shot</name>
    <dbReference type="NCBI Taxonomy" id="4628"/>
    <lineage>
        <taxon>Eukaryota</taxon>
        <taxon>Viridiplantae</taxon>
        <taxon>Streptophyta</taxon>
        <taxon>Embryophyta</taxon>
        <taxon>Tracheophyta</taxon>
        <taxon>Spermatophyta</taxon>
        <taxon>Magnoliopsida</taxon>
        <taxon>Liliopsida</taxon>
        <taxon>Zingiberales</taxon>
        <taxon>Cannaceae</taxon>
        <taxon>Canna</taxon>
    </lineage>
</organism>
<evidence type="ECO:0000313" key="3">
    <source>
        <dbReference type="Proteomes" id="UP001327560"/>
    </source>
</evidence>
<feature type="compositionally biased region" description="Basic and acidic residues" evidence="1">
    <location>
        <begin position="90"/>
        <end position="100"/>
    </location>
</feature>
<name>A0AAQ3JRE4_9LILI</name>
<evidence type="ECO:0000256" key="1">
    <source>
        <dbReference type="SAM" id="MobiDB-lite"/>
    </source>
</evidence>
<dbReference type="PANTHER" id="PTHR33871">
    <property type="entry name" value="OS05G0503100 PROTEIN-RELATED"/>
    <property type="match status" value="1"/>
</dbReference>
<dbReference type="PANTHER" id="PTHR33871:SF1">
    <property type="entry name" value="OS05G0503100 PROTEIN"/>
    <property type="match status" value="1"/>
</dbReference>
<dbReference type="EMBL" id="CP136890">
    <property type="protein sequence ID" value="WOK93311.1"/>
    <property type="molecule type" value="Genomic_DNA"/>
</dbReference>
<keyword evidence="3" id="KW-1185">Reference proteome</keyword>
<gene>
    <name evidence="2" type="ORF">Cni_G02008</name>
</gene>
<dbReference type="AlphaFoldDB" id="A0AAQ3JRE4"/>
<dbReference type="Proteomes" id="UP001327560">
    <property type="component" value="Chromosome 1"/>
</dbReference>
<feature type="region of interest" description="Disordered" evidence="1">
    <location>
        <begin position="75"/>
        <end position="145"/>
    </location>
</feature>
<proteinExistence type="predicted"/>
<protein>
    <submittedName>
        <fullName evidence="2">Uncharacterized protein</fullName>
    </submittedName>
</protein>
<evidence type="ECO:0000313" key="2">
    <source>
        <dbReference type="EMBL" id="WOK93311.1"/>
    </source>
</evidence>